<sequence length="395" mass="41162">MRASLRPATAACVAVIATGMLTSACGEGPATDASAAPIKIGLLATLHGTYAAVGTDIQRGFEVYLQSHGGKLGGHPVDLKVADEGDSAASAMPAALNLVNDEHIVAMTGIVGGGTVAAVAPMLREEHIPLVSANGRPGMDTVDGFWSTSFTSSDPGTAIAPFIKSTVAGPVFVIGPDYQGGRDEIGGFVNTFVAAGGKIANPGGEPLWTPFPATTNFMPYFDQIKRTGAKAIYAFYAGKAAIDFVKQYRRSDARTIPLYGAFLTEGSVLKEEGDAAVGISTVANYSADLQNAENDRFVAAWRQAHPESPTPTTFAMASYDAAAVLDRAIAAAGPRLTPEAINEQIGRLGDIPSPRGAWRFDANHGPIQKWYLRQVRAGEQGLTNALVQELATIGG</sequence>
<evidence type="ECO:0000259" key="4">
    <source>
        <dbReference type="Pfam" id="PF13458"/>
    </source>
</evidence>
<dbReference type="PANTHER" id="PTHR30483:SF6">
    <property type="entry name" value="PERIPLASMIC BINDING PROTEIN OF ABC TRANSPORTER FOR NATURAL AMINO ACIDS"/>
    <property type="match status" value="1"/>
</dbReference>
<dbReference type="InterPro" id="IPR028081">
    <property type="entry name" value="Leu-bd"/>
</dbReference>
<evidence type="ECO:0000256" key="2">
    <source>
        <dbReference type="ARBA" id="ARBA00022729"/>
    </source>
</evidence>
<dbReference type="Gene3D" id="3.40.50.2300">
    <property type="match status" value="2"/>
</dbReference>
<feature type="chain" id="PRO_5038778364" evidence="3">
    <location>
        <begin position="27"/>
        <end position="395"/>
    </location>
</feature>
<keyword evidence="6" id="KW-1185">Reference proteome</keyword>
<name>A0A919UE13_9ACTN</name>
<evidence type="ECO:0000313" key="5">
    <source>
        <dbReference type="EMBL" id="GIG51999.1"/>
    </source>
</evidence>
<proteinExistence type="inferred from homology"/>
<dbReference type="PANTHER" id="PTHR30483">
    <property type="entry name" value="LEUCINE-SPECIFIC-BINDING PROTEIN"/>
    <property type="match status" value="1"/>
</dbReference>
<comment type="caution">
    <text evidence="5">The sequence shown here is derived from an EMBL/GenBank/DDBJ whole genome shotgun (WGS) entry which is preliminary data.</text>
</comment>
<dbReference type="Proteomes" id="UP000660611">
    <property type="component" value="Unassembled WGS sequence"/>
</dbReference>
<evidence type="ECO:0000256" key="1">
    <source>
        <dbReference type="ARBA" id="ARBA00010062"/>
    </source>
</evidence>
<dbReference type="InterPro" id="IPR051010">
    <property type="entry name" value="BCAA_transport"/>
</dbReference>
<evidence type="ECO:0000313" key="6">
    <source>
        <dbReference type="Proteomes" id="UP000660611"/>
    </source>
</evidence>
<dbReference type="Pfam" id="PF13458">
    <property type="entry name" value="Peripla_BP_6"/>
    <property type="match status" value="1"/>
</dbReference>
<dbReference type="InterPro" id="IPR028082">
    <property type="entry name" value="Peripla_BP_I"/>
</dbReference>
<protein>
    <submittedName>
        <fullName evidence="5">ABC transporter substrate-binding protein</fullName>
    </submittedName>
</protein>
<dbReference type="PROSITE" id="PS51257">
    <property type="entry name" value="PROKAR_LIPOPROTEIN"/>
    <property type="match status" value="1"/>
</dbReference>
<gene>
    <name evidence="5" type="ORF">Dsi01nite_100400</name>
</gene>
<accession>A0A919UE13</accession>
<feature type="domain" description="Leucine-binding protein" evidence="4">
    <location>
        <begin position="37"/>
        <end position="378"/>
    </location>
</feature>
<feature type="signal peptide" evidence="3">
    <location>
        <begin position="1"/>
        <end position="26"/>
    </location>
</feature>
<dbReference type="CDD" id="cd20014">
    <property type="entry name" value="PBP1_RPA0668_benzoate-like"/>
    <property type="match status" value="1"/>
</dbReference>
<evidence type="ECO:0000256" key="3">
    <source>
        <dbReference type="SAM" id="SignalP"/>
    </source>
</evidence>
<dbReference type="AlphaFoldDB" id="A0A919UE13"/>
<dbReference type="RefSeq" id="WP_203853604.1">
    <property type="nucleotide sequence ID" value="NZ_BAAAVW010000026.1"/>
</dbReference>
<reference evidence="5" key="1">
    <citation type="submission" date="2021-01" db="EMBL/GenBank/DDBJ databases">
        <title>Whole genome shotgun sequence of Dactylosporangium siamense NBRC 106093.</title>
        <authorList>
            <person name="Komaki H."/>
            <person name="Tamura T."/>
        </authorList>
    </citation>
    <scope>NUCLEOTIDE SEQUENCE</scope>
    <source>
        <strain evidence="5">NBRC 106093</strain>
    </source>
</reference>
<keyword evidence="2 3" id="KW-0732">Signal</keyword>
<dbReference type="EMBL" id="BONQ01000167">
    <property type="protein sequence ID" value="GIG51999.1"/>
    <property type="molecule type" value="Genomic_DNA"/>
</dbReference>
<organism evidence="5 6">
    <name type="scientific">Dactylosporangium siamense</name>
    <dbReference type="NCBI Taxonomy" id="685454"/>
    <lineage>
        <taxon>Bacteria</taxon>
        <taxon>Bacillati</taxon>
        <taxon>Actinomycetota</taxon>
        <taxon>Actinomycetes</taxon>
        <taxon>Micromonosporales</taxon>
        <taxon>Micromonosporaceae</taxon>
        <taxon>Dactylosporangium</taxon>
    </lineage>
</organism>
<comment type="similarity">
    <text evidence="1">Belongs to the leucine-binding protein family.</text>
</comment>
<dbReference type="SUPFAM" id="SSF53822">
    <property type="entry name" value="Periplasmic binding protein-like I"/>
    <property type="match status" value="1"/>
</dbReference>